<evidence type="ECO:0000256" key="8">
    <source>
        <dbReference type="ARBA" id="ARBA00023136"/>
    </source>
</evidence>
<keyword evidence="2" id="KW-0813">Transport</keyword>
<keyword evidence="7 10" id="KW-0175">Coiled coil</keyword>
<keyword evidence="4" id="KW-0256">Endoplasmic reticulum</keyword>
<evidence type="ECO:0000256" key="5">
    <source>
        <dbReference type="ARBA" id="ARBA00022892"/>
    </source>
</evidence>
<dbReference type="InterPro" id="IPR056173">
    <property type="entry name" value="Sec20_C"/>
</dbReference>
<evidence type="ECO:0000256" key="10">
    <source>
        <dbReference type="SAM" id="Coils"/>
    </source>
</evidence>
<feature type="transmembrane region" description="Helical" evidence="11">
    <location>
        <begin position="214"/>
        <end position="231"/>
    </location>
</feature>
<feature type="coiled-coil region" evidence="10">
    <location>
        <begin position="47"/>
        <end position="81"/>
    </location>
</feature>
<name>A0A8B7YGQ8_ACAPL</name>
<dbReference type="GO" id="GO:0005789">
    <property type="term" value="C:endoplasmic reticulum membrane"/>
    <property type="evidence" value="ECO:0007669"/>
    <property type="project" value="UniProtKB-SubCell"/>
</dbReference>
<evidence type="ECO:0000313" key="13">
    <source>
        <dbReference type="Proteomes" id="UP000694845"/>
    </source>
</evidence>
<keyword evidence="8 11" id="KW-0472">Membrane</keyword>
<evidence type="ECO:0000256" key="6">
    <source>
        <dbReference type="ARBA" id="ARBA00022989"/>
    </source>
</evidence>
<dbReference type="PANTHER" id="PTHR12825:SF0">
    <property type="entry name" value="VESICLE TRANSPORT PROTEIN SEC20"/>
    <property type="match status" value="1"/>
</dbReference>
<evidence type="ECO:0000256" key="4">
    <source>
        <dbReference type="ARBA" id="ARBA00022824"/>
    </source>
</evidence>
<keyword evidence="13" id="KW-1185">Reference proteome</keyword>
<keyword evidence="3 11" id="KW-0812">Transmembrane</keyword>
<dbReference type="GeneID" id="110979911"/>
<dbReference type="AlphaFoldDB" id="A0A8B7YGQ8"/>
<feature type="domain" description="Sec20 C-terminal" evidence="12">
    <location>
        <begin position="146"/>
        <end position="235"/>
    </location>
</feature>
<comment type="subcellular location">
    <subcellularLocation>
        <location evidence="1">Endoplasmic reticulum membrane</location>
        <topology evidence="1">Single-pass type IV membrane protein</topology>
    </subcellularLocation>
</comment>
<dbReference type="Proteomes" id="UP000694845">
    <property type="component" value="Unplaced"/>
</dbReference>
<evidence type="ECO:0000256" key="1">
    <source>
        <dbReference type="ARBA" id="ARBA00004163"/>
    </source>
</evidence>
<evidence type="ECO:0000259" key="12">
    <source>
        <dbReference type="Pfam" id="PF03908"/>
    </source>
</evidence>
<keyword evidence="5" id="KW-0931">ER-Golgi transport</keyword>
<sequence length="236" mass="26956">MRDQCLDVTHFSTSPCKIRRVRAHFNFCGCPGVVLEPSDIRSNCHSLQDMNLVNQKIEEQMKRTQNRIQDLERIANEQDKETDRLDILKDVENFRKQLSSTQTSVRKAKLSCKMAIDRQERASLLQGGTDPDLRKRMNKESLAKTAGSITDNLMSLNRMMAANVTQSTLTNQVLEKSSATLSDTHEEFKGMGGVIQTSRSLLTKYNRRELTDRLLIFLGVALFLATVLYILKKRIF</sequence>
<dbReference type="GO" id="GO:0005484">
    <property type="term" value="F:SNAP receptor activity"/>
    <property type="evidence" value="ECO:0007669"/>
    <property type="project" value="InterPro"/>
</dbReference>
<evidence type="ECO:0000256" key="3">
    <source>
        <dbReference type="ARBA" id="ARBA00022692"/>
    </source>
</evidence>
<dbReference type="PANTHER" id="PTHR12825">
    <property type="entry name" value="BNIP1-RELATED"/>
    <property type="match status" value="1"/>
</dbReference>
<dbReference type="GO" id="GO:0006890">
    <property type="term" value="P:retrograde vesicle-mediated transport, Golgi to endoplasmic reticulum"/>
    <property type="evidence" value="ECO:0007669"/>
    <property type="project" value="InterPro"/>
</dbReference>
<dbReference type="OrthoDB" id="46868at2759"/>
<organism evidence="13 14">
    <name type="scientific">Acanthaster planci</name>
    <name type="common">Crown-of-thorns starfish</name>
    <dbReference type="NCBI Taxonomy" id="133434"/>
    <lineage>
        <taxon>Eukaryota</taxon>
        <taxon>Metazoa</taxon>
        <taxon>Echinodermata</taxon>
        <taxon>Eleutherozoa</taxon>
        <taxon>Asterozoa</taxon>
        <taxon>Asteroidea</taxon>
        <taxon>Valvatacea</taxon>
        <taxon>Valvatida</taxon>
        <taxon>Acanthasteridae</taxon>
        <taxon>Acanthaster</taxon>
    </lineage>
</organism>
<evidence type="ECO:0000313" key="14">
    <source>
        <dbReference type="RefSeq" id="XP_022091772.1"/>
    </source>
</evidence>
<reference evidence="14" key="1">
    <citation type="submission" date="2025-08" db="UniProtKB">
        <authorList>
            <consortium name="RefSeq"/>
        </authorList>
    </citation>
    <scope>IDENTIFICATION</scope>
</reference>
<dbReference type="RefSeq" id="XP_022091772.1">
    <property type="nucleotide sequence ID" value="XM_022236080.1"/>
</dbReference>
<dbReference type="GO" id="GO:0031201">
    <property type="term" value="C:SNARE complex"/>
    <property type="evidence" value="ECO:0007669"/>
    <property type="project" value="TreeGrafter"/>
</dbReference>
<comment type="similarity">
    <text evidence="9">Belongs to the SEC20 family.</text>
</comment>
<evidence type="ECO:0000256" key="7">
    <source>
        <dbReference type="ARBA" id="ARBA00023054"/>
    </source>
</evidence>
<dbReference type="InterPro" id="IPR005606">
    <property type="entry name" value="Sec20"/>
</dbReference>
<proteinExistence type="inferred from homology"/>
<dbReference type="CDD" id="cd15865">
    <property type="entry name" value="SNARE_SEC20"/>
    <property type="match status" value="1"/>
</dbReference>
<dbReference type="Pfam" id="PF03908">
    <property type="entry name" value="Sec20"/>
    <property type="match status" value="1"/>
</dbReference>
<evidence type="ECO:0000256" key="11">
    <source>
        <dbReference type="SAM" id="Phobius"/>
    </source>
</evidence>
<dbReference type="KEGG" id="aplc:110979911"/>
<gene>
    <name evidence="14" type="primary">LOC110979911</name>
</gene>
<keyword evidence="6 11" id="KW-1133">Transmembrane helix</keyword>
<accession>A0A8B7YGQ8</accession>
<evidence type="ECO:0000256" key="2">
    <source>
        <dbReference type="ARBA" id="ARBA00022448"/>
    </source>
</evidence>
<evidence type="ECO:0000256" key="9">
    <source>
        <dbReference type="ARBA" id="ARBA00037934"/>
    </source>
</evidence>
<protein>
    <submittedName>
        <fullName evidence="14">Vesicle transport protein SEC20-like isoform X1</fullName>
    </submittedName>
</protein>